<dbReference type="Proteomes" id="UP000001610">
    <property type="component" value="Unassembled WGS sequence"/>
</dbReference>
<accession>G3JUY6</accession>
<organism evidence="3 4">
    <name type="scientific">Cordyceps militaris (strain CM01)</name>
    <name type="common">Caterpillar fungus</name>
    <dbReference type="NCBI Taxonomy" id="983644"/>
    <lineage>
        <taxon>Eukaryota</taxon>
        <taxon>Fungi</taxon>
        <taxon>Dikarya</taxon>
        <taxon>Ascomycota</taxon>
        <taxon>Pezizomycotina</taxon>
        <taxon>Sordariomycetes</taxon>
        <taxon>Hypocreomycetidae</taxon>
        <taxon>Hypocreales</taxon>
        <taxon>Cordycipitaceae</taxon>
        <taxon>Cordyceps</taxon>
    </lineage>
</organism>
<feature type="region of interest" description="Disordered" evidence="1">
    <location>
        <begin position="1"/>
        <end position="99"/>
    </location>
</feature>
<dbReference type="GeneID" id="18171625"/>
<feature type="compositionally biased region" description="Low complexity" evidence="1">
    <location>
        <begin position="78"/>
        <end position="92"/>
    </location>
</feature>
<feature type="domain" description="PD-(D/E)XK nuclease-like" evidence="2">
    <location>
        <begin position="174"/>
        <end position="396"/>
    </location>
</feature>
<dbReference type="eggNOG" id="ENOG502SSXD">
    <property type="taxonomic scope" value="Eukaryota"/>
</dbReference>
<evidence type="ECO:0000256" key="1">
    <source>
        <dbReference type="SAM" id="MobiDB-lite"/>
    </source>
</evidence>
<reference evidence="3 4" key="1">
    <citation type="journal article" date="2011" name="Genome Biol.">
        <title>Genome sequence of the insect pathogenic fungus Cordyceps militaris, a valued traditional Chinese medicine.</title>
        <authorList>
            <person name="Zheng P."/>
            <person name="Xia Y."/>
            <person name="Xiao G."/>
            <person name="Xiong C."/>
            <person name="Hu X."/>
            <person name="Zhang S."/>
            <person name="Zheng H."/>
            <person name="Huang Y."/>
            <person name="Zhou Y."/>
            <person name="Wang S."/>
            <person name="Zhao G.P."/>
            <person name="Liu X."/>
            <person name="St Leger R.J."/>
            <person name="Wang C."/>
        </authorList>
    </citation>
    <scope>NUCLEOTIDE SEQUENCE [LARGE SCALE GENOMIC DNA]</scope>
    <source>
        <strain evidence="3 4">CM01</strain>
    </source>
</reference>
<evidence type="ECO:0000259" key="2">
    <source>
        <dbReference type="Pfam" id="PF20516"/>
    </source>
</evidence>
<dbReference type="RefSeq" id="XP_006674819.1">
    <property type="nucleotide sequence ID" value="XM_006674756.1"/>
</dbReference>
<proteinExistence type="predicted"/>
<feature type="compositionally biased region" description="Basic and acidic residues" evidence="1">
    <location>
        <begin position="9"/>
        <end position="34"/>
    </location>
</feature>
<feature type="compositionally biased region" description="Low complexity" evidence="1">
    <location>
        <begin position="47"/>
        <end position="58"/>
    </location>
</feature>
<evidence type="ECO:0000313" key="3">
    <source>
        <dbReference type="EMBL" id="EGX87662.1"/>
    </source>
</evidence>
<dbReference type="HOGENOM" id="CLU_027219_5_0_1"/>
<dbReference type="InterPro" id="IPR046797">
    <property type="entry name" value="PDDEXK_12"/>
</dbReference>
<dbReference type="EMBL" id="JH126408">
    <property type="protein sequence ID" value="EGX87662.1"/>
    <property type="molecule type" value="Genomic_DNA"/>
</dbReference>
<keyword evidence="4" id="KW-1185">Reference proteome</keyword>
<dbReference type="VEuPathDB" id="FungiDB:CCM_09623"/>
<dbReference type="Pfam" id="PF20516">
    <property type="entry name" value="PDDEXK_12"/>
    <property type="match status" value="1"/>
</dbReference>
<dbReference type="AlphaFoldDB" id="G3JUY6"/>
<evidence type="ECO:0000313" key="4">
    <source>
        <dbReference type="Proteomes" id="UP000001610"/>
    </source>
</evidence>
<dbReference type="InParanoid" id="G3JUY6"/>
<sequence length="417" mass="45592">MSSPPKRQRTSDHDARIDPDETPTRARFQRRPDDDVFTEAVGPATRSVPPASSSFAPVLTNRPVFSGDGTEQYATSETSRTGASSRPSSPSKRAPKRTLKVPSLLDLAIPVRFTNPRVLEDVLPSDAQSLSQSLSIVAGKESILPAALQHHGDFKSSRYRPFMWAPPVVGATPDSYQTAVKNHEQLQDITEESTTSLALSRSEAAWNCRVHGPFLKFALRHADGIDFEPITSAQVLSSFRPKFKSKDVATSTTSSASAASSHDSAPLQNWPTAPASSVHKMVDFALVLKPDESLETLISDFLRGEPYNTASINQTRYEPLRTRPAPIFIETKTLSGTVESARVQMGIWIAAWHERMRTIIALGGEVKPGEVKPVITVPIIQVLDGLWTVFFVVDSGTEIVSLARQFVTSLLILLAHT</sequence>
<dbReference type="OrthoDB" id="5244165at2759"/>
<name>G3JUY6_CORMM</name>
<protein>
    <recommendedName>
        <fullName evidence="2">PD-(D/E)XK nuclease-like domain-containing protein</fullName>
    </recommendedName>
</protein>
<dbReference type="KEGG" id="cmt:CCM_09623"/>
<dbReference type="OMA" id="IWIAAWH"/>
<gene>
    <name evidence="3" type="ORF">CCM_09623</name>
</gene>